<reference evidence="10" key="3">
    <citation type="submission" date="2015-04" db="UniProtKB">
        <authorList>
            <consortium name="EnsemblPlants"/>
        </authorList>
    </citation>
    <scope>IDENTIFICATION</scope>
    <source>
        <strain evidence="10">cv. Jemalong A17</strain>
    </source>
</reference>
<keyword evidence="3 7" id="KW-0677">Repeat</keyword>
<dbReference type="GO" id="GO:0005509">
    <property type="term" value="F:calcium ion binding"/>
    <property type="evidence" value="ECO:0007669"/>
    <property type="project" value="InterPro"/>
</dbReference>
<dbReference type="GO" id="GO:0005886">
    <property type="term" value="C:plasma membrane"/>
    <property type="evidence" value="ECO:0000318"/>
    <property type="project" value="GO_Central"/>
</dbReference>
<keyword evidence="11" id="KW-1185">Reference proteome</keyword>
<protein>
    <recommendedName>
        <fullName evidence="7">Annexin</fullName>
    </recommendedName>
</protein>
<proteinExistence type="inferred from homology"/>
<dbReference type="PRINTS" id="PR00196">
    <property type="entry name" value="ANNEXIN"/>
</dbReference>
<dbReference type="FunFam" id="1.10.220.10:FF:000002">
    <property type="entry name" value="Annexin"/>
    <property type="match status" value="1"/>
</dbReference>
<evidence type="ECO:0000313" key="9">
    <source>
        <dbReference type="EMBL" id="RHN52338.1"/>
    </source>
</evidence>
<evidence type="ECO:0000256" key="2">
    <source>
        <dbReference type="ARBA" id="ARBA00022723"/>
    </source>
</evidence>
<dbReference type="GO" id="GO:0009409">
    <property type="term" value="P:response to cold"/>
    <property type="evidence" value="ECO:0000318"/>
    <property type="project" value="GO_Central"/>
</dbReference>
<dbReference type="SMART" id="SM00335">
    <property type="entry name" value="ANX"/>
    <property type="match status" value="4"/>
</dbReference>
<evidence type="ECO:0000313" key="10">
    <source>
        <dbReference type="EnsemblPlants" id="KEH26758"/>
    </source>
</evidence>
<dbReference type="EMBL" id="PSQE01000006">
    <property type="protein sequence ID" value="RHN52338.1"/>
    <property type="molecule type" value="Genomic_DNA"/>
</dbReference>
<dbReference type="GO" id="GO:0009408">
    <property type="term" value="P:response to heat"/>
    <property type="evidence" value="ECO:0000318"/>
    <property type="project" value="GO_Central"/>
</dbReference>
<evidence type="ECO:0000256" key="5">
    <source>
        <dbReference type="ARBA" id="ARBA00023216"/>
    </source>
</evidence>
<dbReference type="STRING" id="3880.A0A072UCH1"/>
<dbReference type="Pfam" id="PF00191">
    <property type="entry name" value="Annexin"/>
    <property type="match status" value="4"/>
</dbReference>
<dbReference type="GO" id="GO:0005544">
    <property type="term" value="F:calcium-dependent phospholipid binding"/>
    <property type="evidence" value="ECO:0000318"/>
    <property type="project" value="GO_Central"/>
</dbReference>
<dbReference type="PROSITE" id="PS00223">
    <property type="entry name" value="ANNEXIN_1"/>
    <property type="match status" value="1"/>
</dbReference>
<dbReference type="SUPFAM" id="SSF47874">
    <property type="entry name" value="Annexin"/>
    <property type="match status" value="1"/>
</dbReference>
<evidence type="ECO:0000256" key="6">
    <source>
        <dbReference type="ARBA" id="ARBA00023302"/>
    </source>
</evidence>
<evidence type="ECO:0000256" key="7">
    <source>
        <dbReference type="RuleBase" id="RU003540"/>
    </source>
</evidence>
<evidence type="ECO:0000256" key="4">
    <source>
        <dbReference type="ARBA" id="ARBA00022837"/>
    </source>
</evidence>
<dbReference type="EMBL" id="CM001222">
    <property type="protein sequence ID" value="KEH26758.1"/>
    <property type="molecule type" value="Genomic_DNA"/>
</dbReference>
<dbReference type="GO" id="GO:0001786">
    <property type="term" value="F:phosphatidylserine binding"/>
    <property type="evidence" value="ECO:0000318"/>
    <property type="project" value="GO_Central"/>
</dbReference>
<keyword evidence="6 7" id="KW-0111">Calcium/phospholipid-binding</keyword>
<dbReference type="GO" id="GO:0009651">
    <property type="term" value="P:response to salt stress"/>
    <property type="evidence" value="ECO:0000318"/>
    <property type="project" value="GO_Central"/>
</dbReference>
<dbReference type="InterPro" id="IPR001464">
    <property type="entry name" value="Annexin"/>
</dbReference>
<organism evidence="8 11">
    <name type="scientific">Medicago truncatula</name>
    <name type="common">Barrel medic</name>
    <name type="synonym">Medicago tribuloides</name>
    <dbReference type="NCBI Taxonomy" id="3880"/>
    <lineage>
        <taxon>Eukaryota</taxon>
        <taxon>Viridiplantae</taxon>
        <taxon>Streptophyta</taxon>
        <taxon>Embryophyta</taxon>
        <taxon>Tracheophyta</taxon>
        <taxon>Spermatophyta</taxon>
        <taxon>Magnoliopsida</taxon>
        <taxon>eudicotyledons</taxon>
        <taxon>Gunneridae</taxon>
        <taxon>Pentapetalae</taxon>
        <taxon>rosids</taxon>
        <taxon>fabids</taxon>
        <taxon>Fabales</taxon>
        <taxon>Fabaceae</taxon>
        <taxon>Papilionoideae</taxon>
        <taxon>50 kb inversion clade</taxon>
        <taxon>NPAAA clade</taxon>
        <taxon>Hologalegina</taxon>
        <taxon>IRL clade</taxon>
        <taxon>Trifolieae</taxon>
        <taxon>Medicago</taxon>
    </lineage>
</organism>
<comment type="similarity">
    <text evidence="1 7">Belongs to the annexin family.</text>
</comment>
<gene>
    <name evidence="10" type="primary">25496642</name>
    <name evidence="8" type="ordered locus">MTR_6g071615</name>
    <name evidence="9" type="ORF">MtrunA17_Chr6g0479421</name>
</gene>
<evidence type="ECO:0000256" key="1">
    <source>
        <dbReference type="ARBA" id="ARBA00007831"/>
    </source>
</evidence>
<reference evidence="9" key="5">
    <citation type="journal article" date="2018" name="Nat. Plants">
        <title>Whole-genome landscape of Medicago truncatula symbiotic genes.</title>
        <authorList>
            <person name="Pecrix Y."/>
            <person name="Gamas P."/>
            <person name="Carrere S."/>
        </authorList>
    </citation>
    <scope>NUCLEOTIDE SEQUENCE</scope>
    <source>
        <tissue evidence="9">Leaves</tissue>
    </source>
</reference>
<evidence type="ECO:0000313" key="11">
    <source>
        <dbReference type="Proteomes" id="UP000002051"/>
    </source>
</evidence>
<dbReference type="ExpressionAtlas" id="A0A072UCH1">
    <property type="expression patterns" value="differential"/>
</dbReference>
<dbReference type="PANTHER" id="PTHR10502:SF102">
    <property type="entry name" value="ANNEXIN B11"/>
    <property type="match status" value="1"/>
</dbReference>
<keyword evidence="5 7" id="KW-0041">Annexin</keyword>
<dbReference type="KEGG" id="mtr:25496642"/>
<dbReference type="PROSITE" id="PS51897">
    <property type="entry name" value="ANNEXIN_2"/>
    <property type="match status" value="4"/>
</dbReference>
<evidence type="ECO:0000256" key="3">
    <source>
        <dbReference type="ARBA" id="ARBA00022737"/>
    </source>
</evidence>
<dbReference type="PANTHER" id="PTHR10502">
    <property type="entry name" value="ANNEXIN"/>
    <property type="match status" value="1"/>
</dbReference>
<keyword evidence="4 7" id="KW-0106">Calcium</keyword>
<dbReference type="HOGENOM" id="CLU_025300_0_1_1"/>
<reference evidence="8 11" key="1">
    <citation type="journal article" date="2011" name="Nature">
        <title>The Medicago genome provides insight into the evolution of rhizobial symbioses.</title>
        <authorList>
            <person name="Young N.D."/>
            <person name="Debelle F."/>
            <person name="Oldroyd G.E."/>
            <person name="Geurts R."/>
            <person name="Cannon S.B."/>
            <person name="Udvardi M.K."/>
            <person name="Benedito V.A."/>
            <person name="Mayer K.F."/>
            <person name="Gouzy J."/>
            <person name="Schoof H."/>
            <person name="Van de Peer Y."/>
            <person name="Proost S."/>
            <person name="Cook D.R."/>
            <person name="Meyers B.C."/>
            <person name="Spannagl M."/>
            <person name="Cheung F."/>
            <person name="De Mita S."/>
            <person name="Krishnakumar V."/>
            <person name="Gundlach H."/>
            <person name="Zhou S."/>
            <person name="Mudge J."/>
            <person name="Bharti A.K."/>
            <person name="Murray J.D."/>
            <person name="Naoumkina M.A."/>
            <person name="Rosen B."/>
            <person name="Silverstein K.A."/>
            <person name="Tang H."/>
            <person name="Rombauts S."/>
            <person name="Zhao P.X."/>
            <person name="Zhou P."/>
            <person name="Barbe V."/>
            <person name="Bardou P."/>
            <person name="Bechner M."/>
            <person name="Bellec A."/>
            <person name="Berger A."/>
            <person name="Berges H."/>
            <person name="Bidwell S."/>
            <person name="Bisseling T."/>
            <person name="Choisne N."/>
            <person name="Couloux A."/>
            <person name="Denny R."/>
            <person name="Deshpande S."/>
            <person name="Dai X."/>
            <person name="Doyle J.J."/>
            <person name="Dudez A.M."/>
            <person name="Farmer A.D."/>
            <person name="Fouteau S."/>
            <person name="Franken C."/>
            <person name="Gibelin C."/>
            <person name="Gish J."/>
            <person name="Goldstein S."/>
            <person name="Gonzalez A.J."/>
            <person name="Green P.J."/>
            <person name="Hallab A."/>
            <person name="Hartog M."/>
            <person name="Hua A."/>
            <person name="Humphray S.J."/>
            <person name="Jeong D.H."/>
            <person name="Jing Y."/>
            <person name="Jocker A."/>
            <person name="Kenton S.M."/>
            <person name="Kim D.J."/>
            <person name="Klee K."/>
            <person name="Lai H."/>
            <person name="Lang C."/>
            <person name="Lin S."/>
            <person name="Macmil S.L."/>
            <person name="Magdelenat G."/>
            <person name="Matthews L."/>
            <person name="McCorrison J."/>
            <person name="Monaghan E.L."/>
            <person name="Mun J.H."/>
            <person name="Najar F.Z."/>
            <person name="Nicholson C."/>
            <person name="Noirot C."/>
            <person name="O'Bleness M."/>
            <person name="Paule C.R."/>
            <person name="Poulain J."/>
            <person name="Prion F."/>
            <person name="Qin B."/>
            <person name="Qu C."/>
            <person name="Retzel E.F."/>
            <person name="Riddle C."/>
            <person name="Sallet E."/>
            <person name="Samain S."/>
            <person name="Samson N."/>
            <person name="Sanders I."/>
            <person name="Saurat O."/>
            <person name="Scarpelli C."/>
            <person name="Schiex T."/>
            <person name="Segurens B."/>
            <person name="Severin A.J."/>
            <person name="Sherrier D.J."/>
            <person name="Shi R."/>
            <person name="Sims S."/>
            <person name="Singer S.R."/>
            <person name="Sinharoy S."/>
            <person name="Sterck L."/>
            <person name="Viollet A."/>
            <person name="Wang B.B."/>
            <person name="Wang K."/>
            <person name="Wang M."/>
            <person name="Wang X."/>
            <person name="Warfsmann J."/>
            <person name="Weissenbach J."/>
            <person name="White D.D."/>
            <person name="White J.D."/>
            <person name="Wiley G.B."/>
            <person name="Wincker P."/>
            <person name="Xing Y."/>
            <person name="Yang L."/>
            <person name="Yao Z."/>
            <person name="Ying F."/>
            <person name="Zhai J."/>
            <person name="Zhou L."/>
            <person name="Zuber A."/>
            <person name="Denarie J."/>
            <person name="Dixon R.A."/>
            <person name="May G.D."/>
            <person name="Schwartz D.C."/>
            <person name="Rogers J."/>
            <person name="Quetier F."/>
            <person name="Town C.D."/>
            <person name="Roe B.A."/>
        </authorList>
    </citation>
    <scope>NUCLEOTIDE SEQUENCE [LARGE SCALE GENOMIC DNA]</scope>
    <source>
        <strain evidence="8">A17</strain>
        <strain evidence="10 11">cv. Jemalong A17</strain>
    </source>
</reference>
<dbReference type="Proteomes" id="UP000265566">
    <property type="component" value="Chromosome 6"/>
</dbReference>
<dbReference type="Gramene" id="rna37001">
    <property type="protein sequence ID" value="RHN52338.1"/>
    <property type="gene ID" value="gene37001"/>
</dbReference>
<dbReference type="GO" id="GO:0009414">
    <property type="term" value="P:response to water deprivation"/>
    <property type="evidence" value="ECO:0000318"/>
    <property type="project" value="GO_Central"/>
</dbReference>
<accession>A0A072UCH1</accession>
<dbReference type="InterPro" id="IPR018502">
    <property type="entry name" value="Annexin_repeat"/>
</dbReference>
<dbReference type="FunFam" id="1.10.220.10:FF:000001">
    <property type="entry name" value="Annexin"/>
    <property type="match status" value="1"/>
</dbReference>
<dbReference type="GO" id="GO:0005737">
    <property type="term" value="C:cytoplasm"/>
    <property type="evidence" value="ECO:0000318"/>
    <property type="project" value="GO_Central"/>
</dbReference>
<reference evidence="8 11" key="2">
    <citation type="journal article" date="2014" name="BMC Genomics">
        <title>An improved genome release (version Mt4.0) for the model legume Medicago truncatula.</title>
        <authorList>
            <person name="Tang H."/>
            <person name="Krishnakumar V."/>
            <person name="Bidwell S."/>
            <person name="Rosen B."/>
            <person name="Chan A."/>
            <person name="Zhou S."/>
            <person name="Gentzbittel L."/>
            <person name="Childs K.L."/>
            <person name="Yandell M."/>
            <person name="Gundlach H."/>
            <person name="Mayer K.F."/>
            <person name="Schwartz D.C."/>
            <person name="Town C.D."/>
        </authorList>
    </citation>
    <scope>GENOME REANNOTATION</scope>
    <source>
        <strain evidence="8">A17</strain>
        <strain evidence="10 11">cv. Jemalong A17</strain>
    </source>
</reference>
<dbReference type="FunFam" id="1.10.220.10:FF:000008">
    <property type="entry name" value="Annexin"/>
    <property type="match status" value="1"/>
</dbReference>
<sequence length="315" mass="35396">MATLVVPPIPPSPRDDAMQLYRAFKGFGCDTSAVINILAHRDATQRAYIQQEYRTTYAEELSKRLISELSGKLETAVLLWMPDPAGRDAEIIRKSLIVDKNLEAATEVLCSRAPSQLQYLKQLYHSKFGVYLEHEIESNTSGDLQKILLAYVSTPRLEGPEVNREIAEKDAKVLYRAGEKKLGTDEKTFIQIFSERSGAHLVAVSAYYHDMYGHSLKKAVKNETSGNFGHALRTIIQCAHNPAKYFAKVLYKAMKGLGTNDTTLIRVIVTRTEIDMKYIKAEYAKKYKKTLNDAVHSETSGNYRAFLLALLGPNN</sequence>
<name>A0A072UCH1_MEDTR</name>
<dbReference type="Proteomes" id="UP000002051">
    <property type="component" value="Chromosome 6"/>
</dbReference>
<dbReference type="OrthoDB" id="37886at2759"/>
<comment type="domain">
    <text evidence="7">A pair of annexin repeats may form one binding site for calcium and phospholipid.</text>
</comment>
<reference evidence="12" key="4">
    <citation type="journal article" date="2018" name="Nat. Plants">
        <title>Whole-genome landscape of Medicago truncatula symbiotic genes.</title>
        <authorList>
            <person name="Pecrix Y."/>
            <person name="Staton S.E."/>
            <person name="Sallet E."/>
            <person name="Lelandais-Briere C."/>
            <person name="Moreau S."/>
            <person name="Carrere S."/>
            <person name="Blein T."/>
            <person name="Jardinaud M.F."/>
            <person name="Latrasse D."/>
            <person name="Zouine M."/>
            <person name="Zahm M."/>
            <person name="Kreplak J."/>
            <person name="Mayjonade B."/>
            <person name="Satge C."/>
            <person name="Perez M."/>
            <person name="Cauet S."/>
            <person name="Marande W."/>
            <person name="Chantry-Darmon C."/>
            <person name="Lopez-Roques C."/>
            <person name="Bouchez O."/>
            <person name="Berard A."/>
            <person name="Debelle F."/>
            <person name="Munos S."/>
            <person name="Bendahmane A."/>
            <person name="Berges H."/>
            <person name="Niebel A."/>
            <person name="Buitink J."/>
            <person name="Frugier F."/>
            <person name="Benhamed M."/>
            <person name="Crespi M."/>
            <person name="Gouzy J."/>
            <person name="Gamas P."/>
        </authorList>
    </citation>
    <scope>NUCLEOTIDE SEQUENCE [LARGE SCALE GENOMIC DNA]</scope>
    <source>
        <strain evidence="12">cv. Jemalong A17</strain>
    </source>
</reference>
<dbReference type="InterPro" id="IPR018252">
    <property type="entry name" value="Annexin_repeat_CS"/>
</dbReference>
<dbReference type="InterPro" id="IPR037104">
    <property type="entry name" value="Annexin_sf"/>
</dbReference>
<evidence type="ECO:0000313" key="12">
    <source>
        <dbReference type="Proteomes" id="UP000265566"/>
    </source>
</evidence>
<keyword evidence="2" id="KW-0479">Metal-binding</keyword>
<dbReference type="AlphaFoldDB" id="A0A072UCH1"/>
<dbReference type="Gene3D" id="1.10.220.10">
    <property type="entry name" value="Annexin"/>
    <property type="match status" value="4"/>
</dbReference>
<evidence type="ECO:0000313" key="8">
    <source>
        <dbReference type="EMBL" id="KEH26758.1"/>
    </source>
</evidence>
<dbReference type="EnsemblPlants" id="KEH26758">
    <property type="protein sequence ID" value="KEH26758"/>
    <property type="gene ID" value="MTR_6g071615"/>
</dbReference>